<protein>
    <submittedName>
        <fullName evidence="1">Uncharacterized protein</fullName>
    </submittedName>
</protein>
<gene>
    <name evidence="1" type="ORF">IPP15_13405</name>
</gene>
<proteinExistence type="predicted"/>
<evidence type="ECO:0000313" key="1">
    <source>
        <dbReference type="EMBL" id="MBK9983363.1"/>
    </source>
</evidence>
<evidence type="ECO:0000313" key="2">
    <source>
        <dbReference type="Proteomes" id="UP000808337"/>
    </source>
</evidence>
<dbReference type="EMBL" id="JADKGY010000019">
    <property type="protein sequence ID" value="MBK9983363.1"/>
    <property type="molecule type" value="Genomic_DNA"/>
</dbReference>
<reference evidence="1 2" key="1">
    <citation type="submission" date="2020-10" db="EMBL/GenBank/DDBJ databases">
        <title>Connecting structure to function with the recovery of over 1000 high-quality activated sludge metagenome-assembled genomes encoding full-length rRNA genes using long-read sequencing.</title>
        <authorList>
            <person name="Singleton C.M."/>
            <person name="Petriglieri F."/>
            <person name="Kristensen J.M."/>
            <person name="Kirkegaard R.H."/>
            <person name="Michaelsen T.Y."/>
            <person name="Andersen M.H."/>
            <person name="Karst S.M."/>
            <person name="Dueholm M.S."/>
            <person name="Nielsen P.H."/>
            <person name="Albertsen M."/>
        </authorList>
    </citation>
    <scope>NUCLEOTIDE SEQUENCE [LARGE SCALE GENOMIC DNA]</scope>
    <source>
        <strain evidence="1">Ribe_18-Q3-R11-54_MAXAC.273</strain>
    </source>
</reference>
<sequence length="86" mass="10073">MELSTHDIDNLGLEGKSIQDFISDTYVINTLNNDDNTPLKMPLYVVKFAEYAGRFNKENVPELVGRLKYRRDVQYIILNMDYSMHK</sequence>
<organism evidence="1 2">
    <name type="scientific">Candidatus Opimibacter skivensis</name>
    <dbReference type="NCBI Taxonomy" id="2982028"/>
    <lineage>
        <taxon>Bacteria</taxon>
        <taxon>Pseudomonadati</taxon>
        <taxon>Bacteroidota</taxon>
        <taxon>Saprospiria</taxon>
        <taxon>Saprospirales</taxon>
        <taxon>Saprospiraceae</taxon>
        <taxon>Candidatus Opimibacter</taxon>
    </lineage>
</organism>
<comment type="caution">
    <text evidence="1">The sequence shown here is derived from an EMBL/GenBank/DDBJ whole genome shotgun (WGS) entry which is preliminary data.</text>
</comment>
<dbReference type="Proteomes" id="UP000808337">
    <property type="component" value="Unassembled WGS sequence"/>
</dbReference>
<accession>A0A9D7SWN6</accession>
<dbReference type="AlphaFoldDB" id="A0A9D7SWN6"/>
<name>A0A9D7SWN6_9BACT</name>